<organism evidence="3 4">
    <name type="scientific">Plicaturopsis crispa FD-325 SS-3</name>
    <dbReference type="NCBI Taxonomy" id="944288"/>
    <lineage>
        <taxon>Eukaryota</taxon>
        <taxon>Fungi</taxon>
        <taxon>Dikarya</taxon>
        <taxon>Basidiomycota</taxon>
        <taxon>Agaricomycotina</taxon>
        <taxon>Agaricomycetes</taxon>
        <taxon>Agaricomycetidae</taxon>
        <taxon>Amylocorticiales</taxon>
        <taxon>Amylocorticiaceae</taxon>
        <taxon>Plicatura</taxon>
        <taxon>Plicaturopsis crispa</taxon>
    </lineage>
</organism>
<keyword evidence="2" id="KW-1133">Transmembrane helix</keyword>
<feature type="region of interest" description="Disordered" evidence="1">
    <location>
        <begin position="241"/>
        <end position="279"/>
    </location>
</feature>
<feature type="transmembrane region" description="Helical" evidence="2">
    <location>
        <begin position="73"/>
        <end position="95"/>
    </location>
</feature>
<feature type="region of interest" description="Disordered" evidence="1">
    <location>
        <begin position="118"/>
        <end position="203"/>
    </location>
</feature>
<evidence type="ECO:0000256" key="1">
    <source>
        <dbReference type="SAM" id="MobiDB-lite"/>
    </source>
</evidence>
<accession>A0A0C9T0I4</accession>
<proteinExistence type="predicted"/>
<keyword evidence="2" id="KW-0472">Membrane</keyword>
<dbReference type="HOGENOM" id="CLU_997912_0_0_1"/>
<dbReference type="Proteomes" id="UP000053263">
    <property type="component" value="Unassembled WGS sequence"/>
</dbReference>
<dbReference type="AlphaFoldDB" id="A0A0C9T0I4"/>
<feature type="compositionally biased region" description="Basic and acidic residues" evidence="1">
    <location>
        <begin position="242"/>
        <end position="253"/>
    </location>
</feature>
<name>A0A0C9T0I4_PLICR</name>
<evidence type="ECO:0000256" key="2">
    <source>
        <dbReference type="SAM" id="Phobius"/>
    </source>
</evidence>
<keyword evidence="4" id="KW-1185">Reference proteome</keyword>
<sequence>MAAYIAIVLHGRLPRNPHPPNSLHARCARTSHTQAVRRVAAVSVRRRRCRRQDAPALRDEQGKRRHDRCAIHVLTVHVLAGHVLAIHVLAIHVLAIHVPALPVPAPHVLAHPASSQPAVPVLAPTSSHPAVPASSHPAVPASSHPAVPASSHRVPSLPPTSAFVRPRTPRPHSPPSPSLHPRPRTRVLAPRPHPYPQQPRSRILAPRVLPGHIIARPRTPAFLPCLCHDPYQRALQAALPRDATREPIQRSDARTATTDRATTDTTDRTTPIRPNQPLM</sequence>
<evidence type="ECO:0000313" key="3">
    <source>
        <dbReference type="EMBL" id="KII82609.1"/>
    </source>
</evidence>
<keyword evidence="2" id="KW-0812">Transmembrane</keyword>
<protein>
    <submittedName>
        <fullName evidence="3">Unplaced genomic scaffold PLICRscaffold_310, whole genome shotgun sequence</fullName>
    </submittedName>
</protein>
<feature type="compositionally biased region" description="Low complexity" evidence="1">
    <location>
        <begin position="123"/>
        <end position="152"/>
    </location>
</feature>
<dbReference type="EMBL" id="KN832863">
    <property type="protein sequence ID" value="KII82609.1"/>
    <property type="molecule type" value="Genomic_DNA"/>
</dbReference>
<feature type="compositionally biased region" description="Pro residues" evidence="1">
    <location>
        <begin position="171"/>
        <end position="180"/>
    </location>
</feature>
<gene>
    <name evidence="3" type="ORF">PLICRDRAFT_181268</name>
</gene>
<evidence type="ECO:0000313" key="4">
    <source>
        <dbReference type="Proteomes" id="UP000053263"/>
    </source>
</evidence>
<reference evidence="3 4" key="1">
    <citation type="submission" date="2014-06" db="EMBL/GenBank/DDBJ databases">
        <title>Evolutionary Origins and Diversification of the Mycorrhizal Mutualists.</title>
        <authorList>
            <consortium name="DOE Joint Genome Institute"/>
            <consortium name="Mycorrhizal Genomics Consortium"/>
            <person name="Kohler A."/>
            <person name="Kuo A."/>
            <person name="Nagy L.G."/>
            <person name="Floudas D."/>
            <person name="Copeland A."/>
            <person name="Barry K.W."/>
            <person name="Cichocki N."/>
            <person name="Veneault-Fourrey C."/>
            <person name="LaButti K."/>
            <person name="Lindquist E.A."/>
            <person name="Lipzen A."/>
            <person name="Lundell T."/>
            <person name="Morin E."/>
            <person name="Murat C."/>
            <person name="Riley R."/>
            <person name="Ohm R."/>
            <person name="Sun H."/>
            <person name="Tunlid A."/>
            <person name="Henrissat B."/>
            <person name="Grigoriev I.V."/>
            <person name="Hibbett D.S."/>
            <person name="Martin F."/>
        </authorList>
    </citation>
    <scope>NUCLEOTIDE SEQUENCE [LARGE SCALE GENOMIC DNA]</scope>
    <source>
        <strain evidence="3 4">FD-325 SS-3</strain>
    </source>
</reference>